<dbReference type="PANTHER" id="PTHR22683">
    <property type="entry name" value="SPORULATION PROTEIN RELATED"/>
    <property type="match status" value="1"/>
</dbReference>
<dbReference type="InterPro" id="IPR023837">
    <property type="entry name" value="EccCb-like_Actinobacteria"/>
</dbReference>
<keyword evidence="8" id="KW-1185">Reference proteome</keyword>
<evidence type="ECO:0000256" key="5">
    <source>
        <dbReference type="SAM" id="MobiDB-lite"/>
    </source>
</evidence>
<dbReference type="SUPFAM" id="SSF52129">
    <property type="entry name" value="Caspase-like"/>
    <property type="match status" value="1"/>
</dbReference>
<dbReference type="RefSeq" id="WP_051193216.1">
    <property type="nucleotide sequence ID" value="NZ_JBIAQY010000013.1"/>
</dbReference>
<feature type="domain" description="FtsK" evidence="6">
    <location>
        <begin position="1222"/>
        <end position="1403"/>
    </location>
</feature>
<organism evidence="7 8">
    <name type="scientific">Nocardia jiangxiensis</name>
    <dbReference type="NCBI Taxonomy" id="282685"/>
    <lineage>
        <taxon>Bacteria</taxon>
        <taxon>Bacillati</taxon>
        <taxon>Actinomycetota</taxon>
        <taxon>Actinomycetes</taxon>
        <taxon>Mycobacteriales</taxon>
        <taxon>Nocardiaceae</taxon>
        <taxon>Nocardia</taxon>
    </lineage>
</organism>
<keyword evidence="1" id="KW-0677">Repeat</keyword>
<feature type="binding site" evidence="4">
    <location>
        <begin position="1239"/>
        <end position="1246"/>
    </location>
    <ligand>
        <name>ATP</name>
        <dbReference type="ChEBI" id="CHEBI:30616"/>
    </ligand>
</feature>
<name>A0ABW6S7V7_9NOCA</name>
<dbReference type="PROSITE" id="PS50901">
    <property type="entry name" value="FTSK"/>
    <property type="match status" value="4"/>
</dbReference>
<reference evidence="7 8" key="1">
    <citation type="submission" date="2024-10" db="EMBL/GenBank/DDBJ databases">
        <title>The Natural Products Discovery Center: Release of the First 8490 Sequenced Strains for Exploring Actinobacteria Biosynthetic Diversity.</title>
        <authorList>
            <person name="Kalkreuter E."/>
            <person name="Kautsar S.A."/>
            <person name="Yang D."/>
            <person name="Bader C.D."/>
            <person name="Teijaro C.N."/>
            <person name="Fluegel L."/>
            <person name="Davis C.M."/>
            <person name="Simpson J.R."/>
            <person name="Lauterbach L."/>
            <person name="Steele A.D."/>
            <person name="Gui C."/>
            <person name="Meng S."/>
            <person name="Li G."/>
            <person name="Viehrig K."/>
            <person name="Ye F."/>
            <person name="Su P."/>
            <person name="Kiefer A.F."/>
            <person name="Nichols A."/>
            <person name="Cepeda A.J."/>
            <person name="Yan W."/>
            <person name="Fan B."/>
            <person name="Jiang Y."/>
            <person name="Adhikari A."/>
            <person name="Zheng C.-J."/>
            <person name="Schuster L."/>
            <person name="Cowan T.M."/>
            <person name="Smanski M.J."/>
            <person name="Chevrette M.G."/>
            <person name="De Carvalho L.P.S."/>
            <person name="Shen B."/>
        </authorList>
    </citation>
    <scope>NUCLEOTIDE SEQUENCE [LARGE SCALE GENOMIC DNA]</scope>
    <source>
        <strain evidence="7 8">NPDC002593</strain>
    </source>
</reference>
<feature type="region of interest" description="Disordered" evidence="5">
    <location>
        <begin position="1121"/>
        <end position="1141"/>
    </location>
</feature>
<dbReference type="InterPro" id="IPR050206">
    <property type="entry name" value="FtsK/SpoIIIE/SftA"/>
</dbReference>
<dbReference type="InterPro" id="IPR003593">
    <property type="entry name" value="AAA+_ATPase"/>
</dbReference>
<evidence type="ECO:0000256" key="2">
    <source>
        <dbReference type="ARBA" id="ARBA00022741"/>
    </source>
</evidence>
<dbReference type="PANTHER" id="PTHR22683:SF1">
    <property type="entry name" value="TYPE VII SECRETION SYSTEM PROTEIN ESSC"/>
    <property type="match status" value="1"/>
</dbReference>
<feature type="domain" description="FtsK" evidence="6">
    <location>
        <begin position="921"/>
        <end position="1125"/>
    </location>
</feature>
<feature type="binding site" evidence="4">
    <location>
        <begin position="326"/>
        <end position="333"/>
    </location>
    <ligand>
        <name>ATP</name>
        <dbReference type="ChEBI" id="CHEBI:30616"/>
    </ligand>
</feature>
<evidence type="ECO:0000313" key="8">
    <source>
        <dbReference type="Proteomes" id="UP001601992"/>
    </source>
</evidence>
<dbReference type="NCBIfam" id="TIGR03925">
    <property type="entry name" value="T7SS_EccC_b"/>
    <property type="match status" value="1"/>
</dbReference>
<dbReference type="Gene3D" id="3.40.50.300">
    <property type="entry name" value="P-loop containing nucleotide triphosphate hydrolases"/>
    <property type="match status" value="4"/>
</dbReference>
<proteinExistence type="predicted"/>
<dbReference type="Pfam" id="PF00656">
    <property type="entry name" value="Peptidase_C14"/>
    <property type="match status" value="1"/>
</dbReference>
<keyword evidence="3 4" id="KW-0067">ATP-binding</keyword>
<dbReference type="InterPro" id="IPR011600">
    <property type="entry name" value="Pept_C14_caspase"/>
</dbReference>
<evidence type="ECO:0000256" key="1">
    <source>
        <dbReference type="ARBA" id="ARBA00022737"/>
    </source>
</evidence>
<dbReference type="Pfam" id="PF01580">
    <property type="entry name" value="FtsK_SpoIIIE"/>
    <property type="match status" value="4"/>
</dbReference>
<dbReference type="Gene3D" id="3.40.50.1460">
    <property type="match status" value="1"/>
</dbReference>
<dbReference type="NCBIfam" id="NF047832">
    <property type="entry name" value="caspase_w_EACC1"/>
    <property type="match status" value="1"/>
</dbReference>
<feature type="domain" description="FtsK" evidence="6">
    <location>
        <begin position="308"/>
        <end position="495"/>
    </location>
</feature>
<comment type="caution">
    <text evidence="7">The sequence shown here is derived from an EMBL/GenBank/DDBJ whole genome shotgun (WGS) entry which is preliminary data.</text>
</comment>
<dbReference type="SUPFAM" id="SSF52540">
    <property type="entry name" value="P-loop containing nucleoside triphosphate hydrolases"/>
    <property type="match status" value="4"/>
</dbReference>
<evidence type="ECO:0000256" key="3">
    <source>
        <dbReference type="ARBA" id="ARBA00022840"/>
    </source>
</evidence>
<dbReference type="InterPro" id="IPR029030">
    <property type="entry name" value="Caspase-like_dom_sf"/>
</dbReference>
<dbReference type="SMART" id="SM00382">
    <property type="entry name" value="AAA"/>
    <property type="match status" value="4"/>
</dbReference>
<dbReference type="Proteomes" id="UP001601992">
    <property type="component" value="Unassembled WGS sequence"/>
</dbReference>
<feature type="binding site" evidence="4">
    <location>
        <begin position="631"/>
        <end position="638"/>
    </location>
    <ligand>
        <name>ATP</name>
        <dbReference type="ChEBI" id="CHEBI:30616"/>
    </ligand>
</feature>
<accession>A0ABW6S7V7</accession>
<sequence>MSDLRSRRVALFIANDTFYSRSLSRLYAPVSDARALRNLLHEPEIGGFEPAEILVNESKMEIERGIERMFRGAGPEDLLLLYYSGHGIRTSQNLYLAASNTDANLPGSSGVSSAFIKEMIRESNAASKIILLDCCYSGAFLSGDALKAGVDLGDGVGEHLATGEGVCVLTACTGVQIAEDGIRSGAADSMPMSTFTSAIVNGITTGLAGNGSGQISTHSLWAYVKDEVRRRTDRQTPGNYGLLNDEVYIAQTRRGPGAANGGDRVLLGSLLGPLEQVRDSGVRAESWWGTSKLCVPIGRQRRPDGAPGDIVQLEFAAPDHGLLIVGRAGSGKSTLLRTLVAALALTHSTDEVCIHVLDSSNRLGSMGDLPHVAEVVGDDQAAAVENMLIGVTEEILNRKKLYRSHRIDSPGRLRAARSGLTDGPVPDLFLILDRWNDFALLPGVEEKVRRIAETGPEYAVHVVATCRDWDEVPDWAARLLTVQIELRLHRSGESRVAADRVPRLPDGAGWALHGEHPFRIALPDIREPAADPAEPDDSDDGASELVDLFRDQGDRARAGQGAAGQELEAKFTDLYEIDDISAPDTDRWWRSGAGDRRLRVPIGVVGPDEPIMLDLERIADGGTGPHGLVAGATGAGKSELLRTIVLGLALRHGPERVSFLLVGVDDRATFEPLACLPHVAGHVRGAKRDLYLLQRLQAVLAGEITERQRYIGDECPYRTIDEYEAARAAGVSLPVMPALVIVIEEFMDLVAGTSTFAEMLVRIGRLGRSLGIHLLLGTQRPDEWQLRDLDSYLSYRIVLRTFSFAQSNLLLKTAAAYHLPRIPGYGYLRTSGGIATRFRAAFVSGPGPVGGADPIDRPMVELLAQALTGRAPRVRQLWTDPLTESPTVGMLLRQWDGAAGAGLPGALRLPLGLVDIPERHRLDVMVADLGGDSGHLAIVGGPRSGKSTVLRTLIMAAAELCTPEQVQFYCLDLGGALADLAELPHIGAVAGRQDTDGLRRIVFDVAGLLDRRVRLFEDVHIGSLREFRSHKADSTEVASQNPAVDAISADAHGDVFLVVDGLDVVHQDHSALGGALSTLAATGARYGIHVVVTLPPWTQFALPDTIGTRIELRLGDPADSRLDRDAAGEVPPNRPGRGLAPDKRHLLVALPRLDADTAAHRLSEGVAATVRRIRTEYGARQAPRVLPLPRMIHRAEVQRAARAAGVVQDSAHVVVGLGERELSPLAVDFAGHPHLMAFADTGFGKTTLLRNILLGLLENATPEQVGILLVDYQGALVRSVDGGSAIVATPVPTEMRAEVERLRSRLRDRIDGIEPAGRRAREGAAGPELYVIVDDYDTVVADGADPLGPLEEFLPMAGDLGLHLVMTRRATGLDKALESGILGCLNKLSTPILMMRAPAEETTALTGDLSADTLSPGRGILRTRSREPELVQISYSS</sequence>
<feature type="binding site" evidence="4">
    <location>
        <begin position="940"/>
        <end position="947"/>
    </location>
    <ligand>
        <name>ATP</name>
        <dbReference type="ChEBI" id="CHEBI:30616"/>
    </ligand>
</feature>
<evidence type="ECO:0000256" key="4">
    <source>
        <dbReference type="PROSITE-ProRule" id="PRU00289"/>
    </source>
</evidence>
<protein>
    <submittedName>
        <fullName evidence="7">Type VII secretion protein EccCb</fullName>
    </submittedName>
</protein>
<evidence type="ECO:0000313" key="7">
    <source>
        <dbReference type="EMBL" id="MFF3572319.1"/>
    </source>
</evidence>
<keyword evidence="2 4" id="KW-0547">Nucleotide-binding</keyword>
<dbReference type="InterPro" id="IPR002543">
    <property type="entry name" value="FtsK_dom"/>
</dbReference>
<dbReference type="InterPro" id="IPR027417">
    <property type="entry name" value="P-loop_NTPase"/>
</dbReference>
<dbReference type="EMBL" id="JBIAQY010000013">
    <property type="protein sequence ID" value="MFF3572319.1"/>
    <property type="molecule type" value="Genomic_DNA"/>
</dbReference>
<evidence type="ECO:0000259" key="6">
    <source>
        <dbReference type="PROSITE" id="PS50901"/>
    </source>
</evidence>
<gene>
    <name evidence="7" type="primary">eccCb</name>
    <name evidence="7" type="ORF">ACFYXQ_31550</name>
</gene>
<feature type="domain" description="FtsK" evidence="6">
    <location>
        <begin position="608"/>
        <end position="808"/>
    </location>
</feature>